<reference evidence="1 2" key="1">
    <citation type="submission" date="2018-11" db="EMBL/GenBank/DDBJ databases">
        <title>Genome assembly of Steccherinum ochraceum LE-BIN_3174, the white-rot fungus of the Steccherinaceae family (The Residual Polyporoid clade, Polyporales, Basidiomycota).</title>
        <authorList>
            <person name="Fedorova T.V."/>
            <person name="Glazunova O.A."/>
            <person name="Landesman E.O."/>
            <person name="Moiseenko K.V."/>
            <person name="Psurtseva N.V."/>
            <person name="Savinova O.S."/>
            <person name="Shakhova N.V."/>
            <person name="Tyazhelova T.V."/>
            <person name="Vasina D.V."/>
        </authorList>
    </citation>
    <scope>NUCLEOTIDE SEQUENCE [LARGE SCALE GENOMIC DNA]</scope>
    <source>
        <strain evidence="1 2">LE-BIN_3174</strain>
    </source>
</reference>
<accession>A0A4V2MVX1</accession>
<proteinExistence type="predicted"/>
<protein>
    <submittedName>
        <fullName evidence="1">Uncharacterized protein</fullName>
    </submittedName>
</protein>
<keyword evidence="2" id="KW-1185">Reference proteome</keyword>
<evidence type="ECO:0000313" key="1">
    <source>
        <dbReference type="EMBL" id="TCD64117.1"/>
    </source>
</evidence>
<dbReference type="Proteomes" id="UP000292702">
    <property type="component" value="Unassembled WGS sequence"/>
</dbReference>
<evidence type="ECO:0000313" key="2">
    <source>
        <dbReference type="Proteomes" id="UP000292702"/>
    </source>
</evidence>
<dbReference type="EMBL" id="RWJN01000255">
    <property type="protein sequence ID" value="TCD64117.1"/>
    <property type="molecule type" value="Genomic_DNA"/>
</dbReference>
<comment type="caution">
    <text evidence="1">The sequence shown here is derived from an EMBL/GenBank/DDBJ whole genome shotgun (WGS) entry which is preliminary data.</text>
</comment>
<organism evidence="1 2">
    <name type="scientific">Steccherinum ochraceum</name>
    <dbReference type="NCBI Taxonomy" id="92696"/>
    <lineage>
        <taxon>Eukaryota</taxon>
        <taxon>Fungi</taxon>
        <taxon>Dikarya</taxon>
        <taxon>Basidiomycota</taxon>
        <taxon>Agaricomycotina</taxon>
        <taxon>Agaricomycetes</taxon>
        <taxon>Polyporales</taxon>
        <taxon>Steccherinaceae</taxon>
        <taxon>Steccherinum</taxon>
    </lineage>
</organism>
<sequence>MNPIPLADPSFCITFEDYKSLEILAQEDEAIDLWVNSKTTIYNDANRANILRALNDVQLNNPSKSELLANTVSKHMQPIPLKPDNKEKTEKLGMCICEELYLEKRKYNSSFVAYFFTKSDEPIEVARFLIRTILKAISAETTRRVTVTNIVYHATTSTTAGAVFFDEGFRDYYEQLVKMAEINPASALCSTYMLPVSTERDPFVPFKANTDAEVQEKCFRMGRYNIGDGAAKTF</sequence>
<gene>
    <name evidence="1" type="ORF">EIP91_004530</name>
</gene>
<dbReference type="AlphaFoldDB" id="A0A4V2MVX1"/>
<name>A0A4V2MVX1_9APHY</name>